<dbReference type="EMBL" id="LK932742">
    <property type="protein sequence ID" value="CDS92606.1"/>
    <property type="molecule type" value="Genomic_DNA"/>
</dbReference>
<dbReference type="RefSeq" id="WP_015981496.1">
    <property type="nucleotide sequence ID" value="NZ_BINC01000025.1"/>
</dbReference>
<evidence type="ECO:0000313" key="1">
    <source>
        <dbReference type="EMBL" id="CDS82772.1"/>
    </source>
</evidence>
<dbReference type="AlphaFoldDB" id="A0A069AIB0"/>
<evidence type="ECO:0000313" key="3">
    <source>
        <dbReference type="EMBL" id="CDS92606.1"/>
    </source>
</evidence>
<sequence length="116" mass="13069">MTEADILALTYFCKMTIRRCVSIKNEDTGVTYFNENVVIAEDVPCGLNGNIPNVIDTDITNSISVFELYCRPEIDLQVGDILDITLENGNVETFIASKPFPYSSHLQVNLTLKERY</sequence>
<reference evidence="3" key="1">
    <citation type="submission" date="2014-07" db="EMBL/GenBank/DDBJ databases">
        <authorList>
            <person name="Monot Marc"/>
        </authorList>
    </citation>
    <scope>NUCLEOTIDE SEQUENCE</scope>
    <source>
        <strain evidence="3">7032989</strain>
        <strain evidence="1">7032994</strain>
    </source>
</reference>
<protein>
    <recommendedName>
        <fullName evidence="5">Phage protein</fullName>
    </recommendedName>
</protein>
<dbReference type="Proteomes" id="UP000879542">
    <property type="component" value="Unassembled WGS sequence"/>
</dbReference>
<dbReference type="EMBL" id="DAEQIJ010000033">
    <property type="protein sequence ID" value="HBH2622002.1"/>
    <property type="molecule type" value="Genomic_DNA"/>
</dbReference>
<dbReference type="PATRIC" id="fig|1496.854.peg.1754"/>
<evidence type="ECO:0008006" key="5">
    <source>
        <dbReference type="Google" id="ProtNLM"/>
    </source>
</evidence>
<dbReference type="EMBL" id="LK932311">
    <property type="protein sequence ID" value="CDS82772.1"/>
    <property type="molecule type" value="Genomic_DNA"/>
</dbReference>
<gene>
    <name evidence="3" type="ORF">BN1095_1020014</name>
    <name evidence="2" type="ORF">BN1096_400014</name>
    <name evidence="1" type="ORF">BN1097_1070020</name>
    <name evidence="4" type="ORF">KRQ00_003822</name>
</gene>
<name>A0A069AIB0_CLODI</name>
<organism evidence="3">
    <name type="scientific">Clostridioides difficile</name>
    <name type="common">Peptoclostridium difficile</name>
    <dbReference type="NCBI Taxonomy" id="1496"/>
    <lineage>
        <taxon>Bacteria</taxon>
        <taxon>Bacillati</taxon>
        <taxon>Bacillota</taxon>
        <taxon>Clostridia</taxon>
        <taxon>Peptostreptococcales</taxon>
        <taxon>Peptostreptococcaceae</taxon>
        <taxon>Clostridioides</taxon>
    </lineage>
</organism>
<evidence type="ECO:0000313" key="2">
    <source>
        <dbReference type="EMBL" id="CDS84743.1"/>
    </source>
</evidence>
<evidence type="ECO:0000313" key="4">
    <source>
        <dbReference type="EMBL" id="HBH2622002.1"/>
    </source>
</evidence>
<accession>A0A069AIB0</accession>
<reference evidence="4" key="2">
    <citation type="journal article" date="2018" name="Genome Biol.">
        <title>SKESA: strategic k-mer extension for scrupulous assemblies.</title>
        <authorList>
            <person name="Souvorov A."/>
            <person name="Agarwala R."/>
            <person name="Lipman D.J."/>
        </authorList>
    </citation>
    <scope>NUCLEOTIDE SEQUENCE</scope>
    <source>
        <strain evidence="4">Clostridioides</strain>
    </source>
</reference>
<dbReference type="EMBL" id="LK932492">
    <property type="protein sequence ID" value="CDS84743.1"/>
    <property type="molecule type" value="Genomic_DNA"/>
</dbReference>
<proteinExistence type="predicted"/>
<reference evidence="4" key="3">
    <citation type="submission" date="2021-06" db="EMBL/GenBank/DDBJ databases">
        <authorList>
            <consortium name="NCBI Pathogen Detection Project"/>
        </authorList>
    </citation>
    <scope>NUCLEOTIDE SEQUENCE</scope>
    <source>
        <strain evidence="4">Clostridioides</strain>
    </source>
</reference>